<dbReference type="InterPro" id="IPR035892">
    <property type="entry name" value="C2_domain_sf"/>
</dbReference>
<evidence type="ECO:0000256" key="4">
    <source>
        <dbReference type="ARBA" id="ARBA00022737"/>
    </source>
</evidence>
<dbReference type="InterPro" id="IPR037721">
    <property type="entry name" value="Ferlin"/>
</dbReference>
<evidence type="ECO:0000256" key="5">
    <source>
        <dbReference type="ARBA" id="ARBA00022837"/>
    </source>
</evidence>
<dbReference type="PANTHER" id="PTHR12546:SF60">
    <property type="entry name" value="MISFIRE, ISOFORM F"/>
    <property type="match status" value="1"/>
</dbReference>
<dbReference type="InterPro" id="IPR037725">
    <property type="entry name" value="C2F_Ferlin"/>
</dbReference>
<evidence type="ECO:0000259" key="12">
    <source>
        <dbReference type="PROSITE" id="PS50262"/>
    </source>
</evidence>
<dbReference type="PROSITE" id="PS50262">
    <property type="entry name" value="G_PROTEIN_RECEP_F1_2"/>
    <property type="match status" value="1"/>
</dbReference>
<feature type="domain" description="C2" evidence="11">
    <location>
        <begin position="835"/>
        <end position="967"/>
    </location>
</feature>
<feature type="signal peptide" evidence="10">
    <location>
        <begin position="1"/>
        <end position="18"/>
    </location>
</feature>
<dbReference type="CDD" id="cd08374">
    <property type="entry name" value="C2F_Ferlin"/>
    <property type="match status" value="1"/>
</dbReference>
<accession>A0A177B627</accession>
<feature type="transmembrane region" description="Helical" evidence="9">
    <location>
        <begin position="88"/>
        <end position="113"/>
    </location>
</feature>
<dbReference type="Gene3D" id="3.40.50.720">
    <property type="entry name" value="NAD(P)-binding Rossmann-like Domain"/>
    <property type="match status" value="1"/>
</dbReference>
<dbReference type="SUPFAM" id="SSF51735">
    <property type="entry name" value="NAD(P)-binding Rossmann-fold domains"/>
    <property type="match status" value="1"/>
</dbReference>
<proteinExistence type="predicted"/>
<dbReference type="Pfam" id="PF08150">
    <property type="entry name" value="FerB"/>
    <property type="match status" value="1"/>
</dbReference>
<dbReference type="InterPro" id="IPR037723">
    <property type="entry name" value="C2D_Ferlin"/>
</dbReference>
<name>A0A177B627_9BILA</name>
<dbReference type="PROSITE" id="PS50004">
    <property type="entry name" value="C2"/>
    <property type="match status" value="5"/>
</dbReference>
<dbReference type="InterPro" id="IPR055072">
    <property type="entry name" value="Ferlin_DSRM"/>
</dbReference>
<feature type="domain" description="C2" evidence="11">
    <location>
        <begin position="1567"/>
        <end position="1694"/>
    </location>
</feature>
<keyword evidence="6 9" id="KW-1133">Transmembrane helix</keyword>
<keyword evidence="10" id="KW-0732">Signal</keyword>
<dbReference type="GO" id="GO:0016020">
    <property type="term" value="C:membrane"/>
    <property type="evidence" value="ECO:0007669"/>
    <property type="project" value="UniProtKB-SubCell"/>
</dbReference>
<evidence type="ECO:0000313" key="14">
    <source>
        <dbReference type="Proteomes" id="UP000078046"/>
    </source>
</evidence>
<dbReference type="SMART" id="SM01202">
    <property type="entry name" value="FerI"/>
    <property type="match status" value="1"/>
</dbReference>
<gene>
    <name evidence="13" type="ORF">A3Q56_02506</name>
</gene>
<evidence type="ECO:0000256" key="8">
    <source>
        <dbReference type="SAM" id="MobiDB-lite"/>
    </source>
</evidence>
<dbReference type="InterPro" id="IPR036291">
    <property type="entry name" value="NAD(P)-bd_dom_sf"/>
</dbReference>
<evidence type="ECO:0000313" key="13">
    <source>
        <dbReference type="EMBL" id="OAF69738.1"/>
    </source>
</evidence>
<comment type="caution">
    <text evidence="13">The sequence shown here is derived from an EMBL/GenBank/DDBJ whole genome shotgun (WGS) entry which is preliminary data.</text>
</comment>
<dbReference type="GO" id="GO:0007009">
    <property type="term" value="P:plasma membrane organization"/>
    <property type="evidence" value="ECO:0007669"/>
    <property type="project" value="TreeGrafter"/>
</dbReference>
<dbReference type="InterPro" id="IPR000276">
    <property type="entry name" value="GPCR_Rhodpsn"/>
</dbReference>
<dbReference type="Gene3D" id="1.20.1070.10">
    <property type="entry name" value="Rhodopsin 7-helix transmembrane proteins"/>
    <property type="match status" value="1"/>
</dbReference>
<dbReference type="EMBL" id="LWCA01000236">
    <property type="protein sequence ID" value="OAF69738.1"/>
    <property type="molecule type" value="Genomic_DNA"/>
</dbReference>
<dbReference type="Pfam" id="PF16165">
    <property type="entry name" value="Ferlin_C"/>
    <property type="match status" value="1"/>
</dbReference>
<dbReference type="Pfam" id="PF00168">
    <property type="entry name" value="C2"/>
    <property type="match status" value="5"/>
</dbReference>
<keyword evidence="7 9" id="KW-0472">Membrane</keyword>
<dbReference type="GO" id="GO:0004930">
    <property type="term" value="F:G protein-coupled receptor activity"/>
    <property type="evidence" value="ECO:0007669"/>
    <property type="project" value="InterPro"/>
</dbReference>
<feature type="transmembrane region" description="Helical" evidence="9">
    <location>
        <begin position="199"/>
        <end position="217"/>
    </location>
</feature>
<dbReference type="Gene3D" id="2.60.40.150">
    <property type="entry name" value="C2 domain"/>
    <property type="match status" value="6"/>
</dbReference>
<feature type="transmembrane region" description="Helical" evidence="9">
    <location>
        <begin position="319"/>
        <end position="340"/>
    </location>
</feature>
<feature type="chain" id="PRO_5008056851" evidence="10">
    <location>
        <begin position="19"/>
        <end position="2581"/>
    </location>
</feature>
<dbReference type="InterPro" id="IPR037720">
    <property type="entry name" value="C2B_Ferlin"/>
</dbReference>
<dbReference type="SMART" id="SM01201">
    <property type="entry name" value="FerB"/>
    <property type="match status" value="1"/>
</dbReference>
<feature type="non-terminal residue" evidence="13">
    <location>
        <position position="2581"/>
    </location>
</feature>
<dbReference type="InterPro" id="IPR002347">
    <property type="entry name" value="SDR_fam"/>
</dbReference>
<evidence type="ECO:0000256" key="2">
    <source>
        <dbReference type="ARBA" id="ARBA00022692"/>
    </source>
</evidence>
<feature type="domain" description="C2" evidence="11">
    <location>
        <begin position="2071"/>
        <end position="2190"/>
    </location>
</feature>
<dbReference type="PRINTS" id="PR00237">
    <property type="entry name" value="GPCRRHODOPSN"/>
</dbReference>
<dbReference type="InterPro" id="IPR032362">
    <property type="entry name" value="Ferlin_C"/>
</dbReference>
<feature type="transmembrane region" description="Helical" evidence="9">
    <location>
        <begin position="251"/>
        <end position="280"/>
    </location>
</feature>
<dbReference type="Pfam" id="PF00001">
    <property type="entry name" value="7tm_1"/>
    <property type="match status" value="1"/>
</dbReference>
<dbReference type="Pfam" id="PF22901">
    <property type="entry name" value="dsrm_Ferlin"/>
    <property type="match status" value="1"/>
</dbReference>
<dbReference type="SUPFAM" id="SSF81321">
    <property type="entry name" value="Family A G protein-coupled receptor-like"/>
    <property type="match status" value="1"/>
</dbReference>
<feature type="transmembrane region" description="Helical" evidence="9">
    <location>
        <begin position="125"/>
        <end position="143"/>
    </location>
</feature>
<feature type="domain" description="C2" evidence="11">
    <location>
        <begin position="2308"/>
        <end position="2457"/>
    </location>
</feature>
<feature type="domain" description="G-protein coupled receptors family 1 profile" evidence="12">
    <location>
        <begin position="106"/>
        <end position="380"/>
    </location>
</feature>
<dbReference type="CDD" id="cd00637">
    <property type="entry name" value="7tm_classA_rhodopsin-like"/>
    <property type="match status" value="1"/>
</dbReference>
<evidence type="ECO:0000256" key="6">
    <source>
        <dbReference type="ARBA" id="ARBA00022989"/>
    </source>
</evidence>
<dbReference type="InterPro" id="IPR000008">
    <property type="entry name" value="C2_dom"/>
</dbReference>
<dbReference type="SMART" id="SM00239">
    <property type="entry name" value="C2"/>
    <property type="match status" value="6"/>
</dbReference>
<protein>
    <submittedName>
        <fullName evidence="13">17-beta-HSD 10</fullName>
    </submittedName>
</protein>
<reference evidence="13 14" key="1">
    <citation type="submission" date="2016-04" db="EMBL/GenBank/DDBJ databases">
        <title>The genome of Intoshia linei affirms orthonectids as highly simplified spiralians.</title>
        <authorList>
            <person name="Mikhailov K.V."/>
            <person name="Slusarev G.S."/>
            <person name="Nikitin M.A."/>
            <person name="Logacheva M.D."/>
            <person name="Penin A."/>
            <person name="Aleoshin V."/>
            <person name="Panchin Y.V."/>
        </authorList>
    </citation>
    <scope>NUCLEOTIDE SEQUENCE [LARGE SCALE GENOMIC DNA]</scope>
    <source>
        <strain evidence="13">Intl2013</strain>
        <tissue evidence="13">Whole animal</tissue>
    </source>
</reference>
<evidence type="ECO:0000259" key="11">
    <source>
        <dbReference type="PROSITE" id="PS50004"/>
    </source>
</evidence>
<keyword evidence="2 9" id="KW-0812">Transmembrane</keyword>
<keyword evidence="5" id="KW-0106">Calcium</keyword>
<dbReference type="CDD" id="cd04011">
    <property type="entry name" value="C2B_Ferlin"/>
    <property type="match status" value="1"/>
</dbReference>
<dbReference type="SUPFAM" id="SSF49562">
    <property type="entry name" value="C2 domain (Calcium/lipid-binding domain, CaLB)"/>
    <property type="match status" value="5"/>
</dbReference>
<dbReference type="CDD" id="cd04017">
    <property type="entry name" value="C2D_Ferlin"/>
    <property type="match status" value="1"/>
</dbReference>
<organism evidence="13 14">
    <name type="scientific">Intoshia linei</name>
    <dbReference type="NCBI Taxonomy" id="1819745"/>
    <lineage>
        <taxon>Eukaryota</taxon>
        <taxon>Metazoa</taxon>
        <taxon>Spiralia</taxon>
        <taxon>Lophotrochozoa</taxon>
        <taxon>Mesozoa</taxon>
        <taxon>Orthonectida</taxon>
        <taxon>Rhopaluridae</taxon>
        <taxon>Intoshia</taxon>
    </lineage>
</organism>
<dbReference type="PANTHER" id="PTHR12546">
    <property type="entry name" value="FER-1-LIKE"/>
    <property type="match status" value="1"/>
</dbReference>
<keyword evidence="3" id="KW-0479">Metal-binding</keyword>
<evidence type="ECO:0000256" key="10">
    <source>
        <dbReference type="SAM" id="SignalP"/>
    </source>
</evidence>
<dbReference type="Proteomes" id="UP000078046">
    <property type="component" value="Unassembled WGS sequence"/>
</dbReference>
<comment type="subcellular location">
    <subcellularLocation>
        <location evidence="1">Membrane</location>
        <topology evidence="1">Single-pass membrane protein</topology>
    </subcellularLocation>
</comment>
<evidence type="ECO:0000256" key="3">
    <source>
        <dbReference type="ARBA" id="ARBA00022723"/>
    </source>
</evidence>
<dbReference type="InterPro" id="IPR012968">
    <property type="entry name" value="FerIin_dom"/>
</dbReference>
<evidence type="ECO:0000256" key="9">
    <source>
        <dbReference type="SAM" id="Phobius"/>
    </source>
</evidence>
<dbReference type="OrthoDB" id="10059618at2759"/>
<keyword evidence="4" id="KW-0677">Repeat</keyword>
<keyword evidence="14" id="KW-1185">Reference proteome</keyword>
<dbReference type="InterPro" id="IPR017452">
    <property type="entry name" value="GPCR_Rhodpsn_7TM"/>
</dbReference>
<sequence length="2581" mass="296089">MKAFILIYVIFQATRVYVQDTNTIPKIDTVDTSGEQYPLLDLPLTKYILANEYDYHPLDGYILNITQNELFVYPYIKLSRGIDKDTTLYLFFMSYSVVCFIFGLFGNIAMLCIMFRLEMNTTNAYIFNLALHDFLALSYIIYIELNALFFTFKSTMTFCMVSSVFQSYLNNASIFTLVTMAIEKYCAFCKTVYYKIHSTLTRTFLTIILLNIVSSAIDLNELYRSNSKNRSCSHQYDLGDSLTDVEGQGQIFLIISMLINAILLVVIIFIPLIIMMYCYFHISIKIYQAVHRFKKIMSDKKRLASKGEMDKRIQIIKMFILLSGIFFIFWAPYICVRLYITWVQLSDFKRFNAVEGYYSSIDRFSRLYAICSCAIDPWIYLIMFSTYGNQFKKIFPFILVFSEFNKESEKEGKQMATQIFKLNYLSNTHNTGNNLKLFITGGGSGLGRATAIHFSKIGSDVSFCDIAEDKSLELVKENPQIKFFKADVTSNDQMSKAIDNAKNEMNGLNVLINCAGKSLIQRLIRTKPLGMYPLDTIREMFEINTLGTINCIRHASVNFANNEPDELGQRGVIINTGSSFVGEGSTSQYGYIASKAAIQGVTLCLSRELASSGIRINCIAPGIFKTNHINITRNVIKNIFTSLQSWPQDFGEPEYFASTVEHIISNPFINGATIRLDADNWQHSKILKKVKDEAIFDEKFDWPIGTGLTSDDEVKIELITYSKFLTDKCVGTVNILMQELINVGELEITENLIDDNNKMLEIGISFTMKYISPEANTDPYEHWKPSNLDTTDVMIEVEKDNEIYQVDGSSHTSSEDSMDDIDSNIESKLSPYEIQSKKSALNNRYYLDQKPKDIQVTVNIIEIKNLPDQNCDPVVKIQVGEVVKHTSIRRSTDCPYFNEYFVFDFFDCMDAVLENMIYISVYNCLNIPGRTVMKVGNIVPGTLIGQFKIDIYSVYNESDHSFHDKWASLTDPKDLTIQSRGYIKVDIDVSLKGDITAITVNLSNYNKKNILKRKRFDVITLKCDDENQNQGIMENLLIPSWCTVNVRQPASFNIHIYRAADLPRLDMGVFQSITSKIVNTEPTDDIDAYVRVSLGGQSCKTTCKQSYNPEWNEVIHIVDLLPTFSNFIIITLMDRNSLKDDVIATHRLEISCIMDCGCSYESITPTFGPAWINFYGGDRSYKIIKDYDDQNDGIIEGSAYRGRLLLSIYTDTHTSNISENTFIEAIRTNQTTEVGKVKDFLLFATIFEMGMINSQYKNKELYVEISIGLYGNNIDYMPVKKKKTSDDESELDETSESTKFFKSSSTSPMTATRMKGKGDYSYLELGERKPCLYVISKFEDFRKRMKIAHLLENLVHDYEIHLEFVFEGLTMDDENIHIELKRTIKILSNKCLNCLNNINRLSSVGGARNTPLDKHRFKKCKKILTKVRKDVNVICQSIYPDNIMDKYRECYLILKSLKKIAKEPQGTLPDIFIWLMKEKKRIAYARITASHILSSSCEDTRGNMNGKVQTIFLKRPQKNKNEEASQGLDGKLEIFLWLGCLADTKGTNKEYLDMLPKGYQCPPNYNRYGKFPPSYIIYKEVNYFQLRAYFYQARQMIGMDSTGLSDPYAQVVLTNSNQRTRYIEQTVNPVWNETLIFNDVAIYGPIHGIMHHPPTMIVEFYDYDTAGENEFIGRINVSPVAVFSENYSAISLNILKWYTISRNFYVAGQLLAGFMLIRGDSKELLDEFPPDCHAKLNIYTLPETIKPQMTKFNILVLFWGVRTIKRVNMLSVQHPLIYVEINDVRIASSQITEIGQNSNFTENTGKLHVELPMNDKYWPPILIRCVDCRNFGREVLVGTHTICNISRYIYKKKKIIEPEEVEIDKAVVDKDTPIISFAPPSNDILKSTSIDVVPGNEAVVNIDKPPEPLKINKENETERKEYLAELDWWSKYYKSKNNKKLNSDSDGNDSWLNYISMPTSKMNMTNKTKRLMKGMEKLKGVVNQAFSDSDSEDSISNNGNNLDKSLDDRIASINIYSHELENFPAFSNFEDNMKTYNLYRGKQTSVIENLKPVGSYKGNFFIFGESDDGEYEYKSNFVKRQLPSAPYNMVIRIYIVQARSLHPKDFDGLADPYVKINLGRKEIIDKENRINSTLNPVFGLFYEIDTSFPIDSILRVSVYDYDSIGSDELIGYTKIDLENRYLSKYMAGCGLQDRYETFGYNFWRNNLNPTDILKKMCSMEDIEYPNFKQGEATINGMSYREECSIENANGDRTPSNEPLALKMLLHWKEIAGYSLCGEHVETRSLYNDKRVGVEQGKLEMWIDMFEKNVGKLMPPVAITPRQPIPYELRVAIMNTDEVKLDDVNPITGEASSDIYVRGYVLGVGLDDQSTDVHYRSLTGEGNFNWRYIFNFDYLIAEKKILHENKVNFFSATTKQRIPCTLTLQIWDADIVSSNDHLGSLTINLLKMPRLSKSSKSCTIQQLIDISESRNTAMNIFRKKRARGWLPIMAPEKDEAILAGKIEIDIELLTIEEAEKRPAGRARDDPDALPKPNRPDSSFLWFMNPLKTLRYIILKQYKWLIIKILLFLLLLAFVVLFFYSMP</sequence>
<dbReference type="Pfam" id="PF00106">
    <property type="entry name" value="adh_short"/>
    <property type="match status" value="1"/>
</dbReference>
<evidence type="ECO:0000256" key="1">
    <source>
        <dbReference type="ARBA" id="ARBA00004167"/>
    </source>
</evidence>
<dbReference type="CDD" id="cd04037">
    <property type="entry name" value="C2E_Ferlin"/>
    <property type="match status" value="1"/>
</dbReference>
<evidence type="ECO:0000256" key="7">
    <source>
        <dbReference type="ARBA" id="ARBA00023136"/>
    </source>
</evidence>
<dbReference type="InterPro" id="IPR037724">
    <property type="entry name" value="C2E_Ferlin"/>
</dbReference>
<dbReference type="InterPro" id="IPR012561">
    <property type="entry name" value="Ferlin_B-domain"/>
</dbReference>
<feature type="transmembrane region" description="Helical" evidence="9">
    <location>
        <begin position="2558"/>
        <end position="2578"/>
    </location>
</feature>
<feature type="domain" description="C2" evidence="11">
    <location>
        <begin position="1032"/>
        <end position="1163"/>
    </location>
</feature>
<dbReference type="GO" id="GO:0046872">
    <property type="term" value="F:metal ion binding"/>
    <property type="evidence" value="ECO:0007669"/>
    <property type="project" value="UniProtKB-KW"/>
</dbReference>
<feature type="region of interest" description="Disordered" evidence="8">
    <location>
        <begin position="1285"/>
        <end position="1304"/>
    </location>
</feature>